<comment type="PTM">
    <text evidence="5">Phosphorylated by CheA. Phosphorylation of the N-terminal regulatory domain activates the methylesterase activity.</text>
</comment>
<feature type="domain" description="CheB-type methylesterase" evidence="9">
    <location>
        <begin position="158"/>
        <end position="349"/>
    </location>
</feature>
<dbReference type="GO" id="GO:0000156">
    <property type="term" value="F:phosphorelay response regulator activity"/>
    <property type="evidence" value="ECO:0007669"/>
    <property type="project" value="InterPro"/>
</dbReference>
<dbReference type="CDD" id="cd16432">
    <property type="entry name" value="CheB_Rec"/>
    <property type="match status" value="1"/>
</dbReference>
<dbReference type="Pfam" id="PF00072">
    <property type="entry name" value="Response_reg"/>
    <property type="match status" value="1"/>
</dbReference>
<dbReference type="PROSITE" id="PS50110">
    <property type="entry name" value="RESPONSE_REGULATORY"/>
    <property type="match status" value="1"/>
</dbReference>
<dbReference type="EMBL" id="JASCXX010000019">
    <property type="protein sequence ID" value="MDI6450351.1"/>
    <property type="molecule type" value="Genomic_DNA"/>
</dbReference>
<comment type="domain">
    <text evidence="5">Contains a C-terminal catalytic domain, and an N-terminal region which modulates catalytic activity.</text>
</comment>
<keyword evidence="5 7" id="KW-0597">Phosphoprotein</keyword>
<evidence type="ECO:0000256" key="1">
    <source>
        <dbReference type="ARBA" id="ARBA00022490"/>
    </source>
</evidence>
<keyword evidence="3 5" id="KW-0378">Hydrolase</keyword>
<dbReference type="NCBIfam" id="NF009206">
    <property type="entry name" value="PRK12555.1"/>
    <property type="match status" value="1"/>
</dbReference>
<dbReference type="HAMAP" id="MF_00099">
    <property type="entry name" value="CheB_chemtxs"/>
    <property type="match status" value="1"/>
</dbReference>
<evidence type="ECO:0000256" key="7">
    <source>
        <dbReference type="PROSITE-ProRule" id="PRU00169"/>
    </source>
</evidence>
<feature type="active site" evidence="5 6">
    <location>
        <position position="170"/>
    </location>
</feature>
<dbReference type="EC" id="3.1.1.61" evidence="5"/>
<gene>
    <name evidence="5" type="primary">cheB</name>
    <name evidence="10" type="ORF">QJ522_14920</name>
</gene>
<evidence type="ECO:0000259" key="8">
    <source>
        <dbReference type="PROSITE" id="PS50110"/>
    </source>
</evidence>
<accession>A0AAW6TXC4</accession>
<dbReference type="GO" id="GO:0008984">
    <property type="term" value="F:protein-glutamate methylesterase activity"/>
    <property type="evidence" value="ECO:0007669"/>
    <property type="project" value="UniProtKB-UniRule"/>
</dbReference>
<keyword evidence="1 5" id="KW-0963">Cytoplasm</keyword>
<proteinExistence type="inferred from homology"/>
<dbReference type="SUPFAM" id="SSF52172">
    <property type="entry name" value="CheY-like"/>
    <property type="match status" value="1"/>
</dbReference>
<dbReference type="Pfam" id="PF01339">
    <property type="entry name" value="CheB_methylest"/>
    <property type="match status" value="1"/>
</dbReference>
<name>A0AAW6TXC4_9BACT</name>
<evidence type="ECO:0000256" key="2">
    <source>
        <dbReference type="ARBA" id="ARBA00022500"/>
    </source>
</evidence>
<dbReference type="InterPro" id="IPR000673">
    <property type="entry name" value="Sig_transdc_resp-reg_Me-estase"/>
</dbReference>
<reference evidence="10" key="1">
    <citation type="submission" date="2023-05" db="EMBL/GenBank/DDBJ databases">
        <title>Anaerotaeda fermentans gen. nov., sp. nov., a novel anaerobic planctomycete of the new family within the order Sedimentisphaerales isolated from Taman Peninsula, Russia.</title>
        <authorList>
            <person name="Khomyakova M.A."/>
            <person name="Merkel A.Y."/>
            <person name="Slobodkin A.I."/>
        </authorList>
    </citation>
    <scope>NUCLEOTIDE SEQUENCE</scope>
    <source>
        <strain evidence="10">M17dextr</strain>
    </source>
</reference>
<sequence length="349" mass="36958">MTLTLNKCIRVLVVDDSAIVRKILTQELSRHPGIEIVGTAPDPYIARDKILTLEPDVLTLDVEMPRMDGITFLRKLMKHRPMPVIVLSSLTPQGGKTALEALEAGAVEVMCKPSGSYSVGDMCGVLVEKIKAASTARIASRPDTAIRSVAVSQRLSMAETTNKIFAIGASTGGVQALTRVLSMLPANAPGTVIVQHMPAHFTTSFAQRLDTECAMSVKEADDGDHVVPGRVLIAPGGLHMILQRSGANYYVSLKDGPPVCRQKPSVEVLFNSVAKYAGANAVGAILTGMGDDGATGLLNMRQAGAHTVAQDEQSCVVFGMPKEAIARGGAERIVSLDKVAEHLIALARS</sequence>
<feature type="active site" evidence="5 6">
    <location>
        <position position="196"/>
    </location>
</feature>
<dbReference type="GO" id="GO:0050568">
    <property type="term" value="F:protein-glutamine glutaminase activity"/>
    <property type="evidence" value="ECO:0007669"/>
    <property type="project" value="UniProtKB-UniRule"/>
</dbReference>
<evidence type="ECO:0000256" key="5">
    <source>
        <dbReference type="HAMAP-Rule" id="MF_00099"/>
    </source>
</evidence>
<dbReference type="GO" id="GO:0006935">
    <property type="term" value="P:chemotaxis"/>
    <property type="evidence" value="ECO:0007669"/>
    <property type="project" value="UniProtKB-UniRule"/>
</dbReference>
<comment type="subcellular location">
    <subcellularLocation>
        <location evidence="5">Cytoplasm</location>
    </subcellularLocation>
</comment>
<dbReference type="GO" id="GO:0005737">
    <property type="term" value="C:cytoplasm"/>
    <property type="evidence" value="ECO:0007669"/>
    <property type="project" value="UniProtKB-SubCell"/>
</dbReference>
<feature type="modified residue" description="4-aspartylphosphate" evidence="5 7">
    <location>
        <position position="61"/>
    </location>
</feature>
<comment type="similarity">
    <text evidence="5">Belongs to the CheB family.</text>
</comment>
<evidence type="ECO:0000313" key="10">
    <source>
        <dbReference type="EMBL" id="MDI6450351.1"/>
    </source>
</evidence>
<dbReference type="CDD" id="cd17541">
    <property type="entry name" value="REC_CheB-like"/>
    <property type="match status" value="1"/>
</dbReference>
<dbReference type="SUPFAM" id="SSF52738">
    <property type="entry name" value="Methylesterase CheB, C-terminal domain"/>
    <property type="match status" value="1"/>
</dbReference>
<dbReference type="PANTHER" id="PTHR42872:SF6">
    <property type="entry name" value="PROTEIN-GLUTAMATE METHYLESTERASE_PROTEIN-GLUTAMINE GLUTAMINASE"/>
    <property type="match status" value="1"/>
</dbReference>
<evidence type="ECO:0000313" key="11">
    <source>
        <dbReference type="Proteomes" id="UP001431776"/>
    </source>
</evidence>
<comment type="catalytic activity">
    <reaction evidence="5">
        <text>L-glutaminyl-[protein] + H2O = L-glutamyl-[protein] + NH4(+)</text>
        <dbReference type="Rhea" id="RHEA:16441"/>
        <dbReference type="Rhea" id="RHEA-COMP:10207"/>
        <dbReference type="Rhea" id="RHEA-COMP:10208"/>
        <dbReference type="ChEBI" id="CHEBI:15377"/>
        <dbReference type="ChEBI" id="CHEBI:28938"/>
        <dbReference type="ChEBI" id="CHEBI:29973"/>
        <dbReference type="ChEBI" id="CHEBI:30011"/>
        <dbReference type="EC" id="3.5.1.44"/>
    </reaction>
</comment>
<comment type="function">
    <text evidence="5">Involved in chemotaxis. Part of a chemotaxis signal transduction system that modulates chemotaxis in response to various stimuli. Catalyzes the demethylation of specific methylglutamate residues introduced into the chemoreceptors (methyl-accepting chemotaxis proteins or MCP) by CheR. Also mediates the irreversible deamidation of specific glutamine residues to glutamic acid.</text>
</comment>
<dbReference type="Gene3D" id="3.40.50.180">
    <property type="entry name" value="Methylesterase CheB, C-terminal domain"/>
    <property type="match status" value="1"/>
</dbReference>
<feature type="domain" description="Response regulatory" evidence="8">
    <location>
        <begin position="10"/>
        <end position="127"/>
    </location>
</feature>
<protein>
    <recommendedName>
        <fullName evidence="5">Protein-glutamate methylesterase/protein-glutamine glutaminase</fullName>
        <ecNumber evidence="5">3.1.1.61</ecNumber>
        <ecNumber evidence="5">3.5.1.44</ecNumber>
    </recommendedName>
</protein>
<dbReference type="PANTHER" id="PTHR42872">
    <property type="entry name" value="PROTEIN-GLUTAMATE METHYLESTERASE/PROTEIN-GLUTAMINE GLUTAMINASE"/>
    <property type="match status" value="1"/>
</dbReference>
<dbReference type="PIRSF" id="PIRSF000876">
    <property type="entry name" value="RR_chemtxs_CheB"/>
    <property type="match status" value="1"/>
</dbReference>
<evidence type="ECO:0000256" key="3">
    <source>
        <dbReference type="ARBA" id="ARBA00022801"/>
    </source>
</evidence>
<dbReference type="InterPro" id="IPR008248">
    <property type="entry name" value="CheB-like"/>
</dbReference>
<dbReference type="InterPro" id="IPR011006">
    <property type="entry name" value="CheY-like_superfamily"/>
</dbReference>
<dbReference type="Proteomes" id="UP001431776">
    <property type="component" value="Unassembled WGS sequence"/>
</dbReference>
<evidence type="ECO:0000256" key="6">
    <source>
        <dbReference type="PROSITE-ProRule" id="PRU00050"/>
    </source>
</evidence>
<feature type="active site" evidence="5 6">
    <location>
        <position position="292"/>
    </location>
</feature>
<dbReference type="Gene3D" id="3.40.50.2300">
    <property type="match status" value="1"/>
</dbReference>
<comment type="catalytic activity">
    <reaction evidence="4 5">
        <text>[protein]-L-glutamate 5-O-methyl ester + H2O = L-glutamyl-[protein] + methanol + H(+)</text>
        <dbReference type="Rhea" id="RHEA:23236"/>
        <dbReference type="Rhea" id="RHEA-COMP:10208"/>
        <dbReference type="Rhea" id="RHEA-COMP:10311"/>
        <dbReference type="ChEBI" id="CHEBI:15377"/>
        <dbReference type="ChEBI" id="CHEBI:15378"/>
        <dbReference type="ChEBI" id="CHEBI:17790"/>
        <dbReference type="ChEBI" id="CHEBI:29973"/>
        <dbReference type="ChEBI" id="CHEBI:82795"/>
        <dbReference type="EC" id="3.1.1.61"/>
    </reaction>
</comment>
<dbReference type="AlphaFoldDB" id="A0AAW6TXC4"/>
<evidence type="ECO:0000259" key="9">
    <source>
        <dbReference type="PROSITE" id="PS50122"/>
    </source>
</evidence>
<keyword evidence="11" id="KW-1185">Reference proteome</keyword>
<comment type="caution">
    <text evidence="10">The sequence shown here is derived from an EMBL/GenBank/DDBJ whole genome shotgun (WGS) entry which is preliminary data.</text>
</comment>
<dbReference type="InterPro" id="IPR001789">
    <property type="entry name" value="Sig_transdc_resp-reg_receiver"/>
</dbReference>
<evidence type="ECO:0000256" key="4">
    <source>
        <dbReference type="ARBA" id="ARBA00048267"/>
    </source>
</evidence>
<dbReference type="EC" id="3.5.1.44" evidence="5"/>
<keyword evidence="2 5" id="KW-0145">Chemotaxis</keyword>
<organism evidence="10 11">
    <name type="scientific">Anaerobaca lacustris</name>
    <dbReference type="NCBI Taxonomy" id="3044600"/>
    <lineage>
        <taxon>Bacteria</taxon>
        <taxon>Pseudomonadati</taxon>
        <taxon>Planctomycetota</taxon>
        <taxon>Phycisphaerae</taxon>
        <taxon>Sedimentisphaerales</taxon>
        <taxon>Anaerobacaceae</taxon>
        <taxon>Anaerobaca</taxon>
    </lineage>
</organism>
<dbReference type="SMART" id="SM00448">
    <property type="entry name" value="REC"/>
    <property type="match status" value="1"/>
</dbReference>
<dbReference type="NCBIfam" id="NF001965">
    <property type="entry name" value="PRK00742.1"/>
    <property type="match status" value="1"/>
</dbReference>
<dbReference type="InterPro" id="IPR035909">
    <property type="entry name" value="CheB_C"/>
</dbReference>
<dbReference type="PROSITE" id="PS50122">
    <property type="entry name" value="CHEB"/>
    <property type="match status" value="1"/>
</dbReference>
<dbReference type="RefSeq" id="WP_349245761.1">
    <property type="nucleotide sequence ID" value="NZ_JASCXX010000019.1"/>
</dbReference>